<evidence type="ECO:0000256" key="3">
    <source>
        <dbReference type="SAM" id="SignalP"/>
    </source>
</evidence>
<dbReference type="EMBL" id="CAKLBY020000087">
    <property type="protein sequence ID" value="CAK7925643.1"/>
    <property type="molecule type" value="Genomic_DNA"/>
</dbReference>
<evidence type="ECO:0000313" key="5">
    <source>
        <dbReference type="Proteomes" id="UP001162060"/>
    </source>
</evidence>
<gene>
    <name evidence="4" type="ORF">PM001_LOCUS10793</name>
</gene>
<organism evidence="4 5">
    <name type="scientific">Peronospora matthiolae</name>
    <dbReference type="NCBI Taxonomy" id="2874970"/>
    <lineage>
        <taxon>Eukaryota</taxon>
        <taxon>Sar</taxon>
        <taxon>Stramenopiles</taxon>
        <taxon>Oomycota</taxon>
        <taxon>Peronosporomycetes</taxon>
        <taxon>Peronosporales</taxon>
        <taxon>Peronosporaceae</taxon>
        <taxon>Peronospora</taxon>
    </lineage>
</organism>
<reference evidence="4" key="1">
    <citation type="submission" date="2024-01" db="EMBL/GenBank/DDBJ databases">
        <authorList>
            <person name="Webb A."/>
        </authorList>
    </citation>
    <scope>NUCLEOTIDE SEQUENCE</scope>
    <source>
        <strain evidence="4">Pm1</strain>
    </source>
</reference>
<feature type="coiled-coil region" evidence="1">
    <location>
        <begin position="124"/>
        <end position="171"/>
    </location>
</feature>
<feature type="region of interest" description="Disordered" evidence="2">
    <location>
        <begin position="22"/>
        <end position="49"/>
    </location>
</feature>
<feature type="chain" id="PRO_5044010406" description="RxLR effector candidate protein" evidence="3">
    <location>
        <begin position="22"/>
        <end position="272"/>
    </location>
</feature>
<name>A0AAV1TV58_9STRA</name>
<protein>
    <recommendedName>
        <fullName evidence="6">RxLR effector candidate protein</fullName>
    </recommendedName>
</protein>
<keyword evidence="3" id="KW-0732">Signal</keyword>
<evidence type="ECO:0000256" key="2">
    <source>
        <dbReference type="SAM" id="MobiDB-lite"/>
    </source>
</evidence>
<accession>A0AAV1TV58</accession>
<keyword evidence="1" id="KW-0175">Coiled coil</keyword>
<proteinExistence type="predicted"/>
<evidence type="ECO:0000313" key="4">
    <source>
        <dbReference type="EMBL" id="CAK7925643.1"/>
    </source>
</evidence>
<evidence type="ECO:0000256" key="1">
    <source>
        <dbReference type="SAM" id="Coils"/>
    </source>
</evidence>
<sequence length="272" mass="30122">MTKCFPLLLVLALLVSAGANALSASKPKDPTDSTTLTTVQGKPEGETVGVNDEERQIPGVGEAIGASTQSFLRRARDLVRYVPADVAAKTAKGIRAARDELDNGVTKVKLTVAEQKAAEKDMKLKLATWEAAKAKESVQRLKEKKEAVKKVREEKEKLRNAKRFKEEARRKDEAAALAFERKVDDTIRIFRDAGNDDNKLLERLLRADITPEQYAAAQIKAVERTTNARHNANRISPDLFAEKYSIYKSLFVKGNREATGHTVEKPAEKVVP</sequence>
<feature type="signal peptide" evidence="3">
    <location>
        <begin position="1"/>
        <end position="21"/>
    </location>
</feature>
<evidence type="ECO:0008006" key="6">
    <source>
        <dbReference type="Google" id="ProtNLM"/>
    </source>
</evidence>
<dbReference type="AlphaFoldDB" id="A0AAV1TV58"/>
<comment type="caution">
    <text evidence="4">The sequence shown here is derived from an EMBL/GenBank/DDBJ whole genome shotgun (WGS) entry which is preliminary data.</text>
</comment>
<dbReference type="Proteomes" id="UP001162060">
    <property type="component" value="Unassembled WGS sequence"/>
</dbReference>